<dbReference type="PROSITE" id="PS50294">
    <property type="entry name" value="WD_REPEATS_REGION"/>
    <property type="match status" value="1"/>
</dbReference>
<dbReference type="PANTHER" id="PTHR43991">
    <property type="entry name" value="WD REPEAT PROTEIN (AFU_ORTHOLOGUE AFUA_8G05640)-RELATED"/>
    <property type="match status" value="1"/>
</dbReference>
<dbReference type="Pfam" id="PF00400">
    <property type="entry name" value="WD40"/>
    <property type="match status" value="1"/>
</dbReference>
<dbReference type="AlphaFoldDB" id="A0A9W4U4I5"/>
<feature type="region of interest" description="Disordered" evidence="2">
    <location>
        <begin position="1"/>
        <end position="101"/>
    </location>
</feature>
<dbReference type="Gene3D" id="2.130.10.10">
    <property type="entry name" value="YVTN repeat-like/Quinoprotein amine dehydrogenase"/>
    <property type="match status" value="1"/>
</dbReference>
<evidence type="ECO:0008006" key="5">
    <source>
        <dbReference type="Google" id="ProtNLM"/>
    </source>
</evidence>
<reference evidence="3" key="1">
    <citation type="submission" date="2023-01" db="EMBL/GenBank/DDBJ databases">
        <authorList>
            <person name="Van Ghelder C."/>
            <person name="Rancurel C."/>
        </authorList>
    </citation>
    <scope>NUCLEOTIDE SEQUENCE</scope>
    <source>
        <strain evidence="3">CNCM I-4278</strain>
    </source>
</reference>
<name>A0A9W4U4I5_9PLEO</name>
<dbReference type="EMBL" id="CAOQHR010000001">
    <property type="protein sequence ID" value="CAI6280290.1"/>
    <property type="molecule type" value="Genomic_DNA"/>
</dbReference>
<evidence type="ECO:0000256" key="2">
    <source>
        <dbReference type="SAM" id="MobiDB-lite"/>
    </source>
</evidence>
<proteinExistence type="predicted"/>
<evidence type="ECO:0000256" key="1">
    <source>
        <dbReference type="PROSITE-ProRule" id="PRU00221"/>
    </source>
</evidence>
<comment type="caution">
    <text evidence="3">The sequence shown here is derived from an EMBL/GenBank/DDBJ whole genome shotgun (WGS) entry which is preliminary data.</text>
</comment>
<evidence type="ECO:0000313" key="3">
    <source>
        <dbReference type="EMBL" id="CAI6280290.1"/>
    </source>
</evidence>
<dbReference type="PANTHER" id="PTHR43991:SF12">
    <property type="entry name" value="WD REPEAT PROTEIN (AFU_ORTHOLOGUE AFUA_8G05640)"/>
    <property type="match status" value="1"/>
</dbReference>
<dbReference type="InterPro" id="IPR015943">
    <property type="entry name" value="WD40/YVTN_repeat-like_dom_sf"/>
</dbReference>
<gene>
    <name evidence="3" type="ORF">PDIGIT_LOCUS2084</name>
</gene>
<feature type="repeat" description="WD" evidence="1">
    <location>
        <begin position="483"/>
        <end position="515"/>
    </location>
</feature>
<keyword evidence="1" id="KW-0853">WD repeat</keyword>
<dbReference type="OrthoDB" id="20669at2759"/>
<accession>A0A9W4U4I5</accession>
<keyword evidence="4" id="KW-1185">Reference proteome</keyword>
<dbReference type="SMART" id="SM00320">
    <property type="entry name" value="WD40"/>
    <property type="match status" value="2"/>
</dbReference>
<dbReference type="Proteomes" id="UP001152607">
    <property type="component" value="Unassembled WGS sequence"/>
</dbReference>
<dbReference type="InterPro" id="IPR036322">
    <property type="entry name" value="WD40_repeat_dom_sf"/>
</dbReference>
<feature type="compositionally biased region" description="Low complexity" evidence="2">
    <location>
        <begin position="15"/>
        <end position="40"/>
    </location>
</feature>
<sequence length="678" mass="73994">MASSSPHAHSEHHFATNTDSATSSSTSPAVAVSIAIPSSAFPTHPDPFQQDTSEPPSPNGISAAAILATLSDSRPPTGHVGHVQTLSDDDDEPGGVSLTGYAESFGAPDVLLDSHHAPEIPSDIASVHMEQTPQTAVDQHAAALEALTMEPLPIPSLSTPLSDVPNTFFVPLPTSGHQDFAPSTYEEHLSIHDTAAFIDITSFFQYYAQLPKGFWPSLDLVHPPEVINRNDLNGERCDFQGIDWSERTSRSYVRAQREEFERSRIQHKLYAGHGLTFPWRLRNSENYFSFRRMNTQHRVIYPHFQLRNLMTALSRNDIIYATKQAIVRTDAMGSPAVPIIDLQKRMVNGQKSQVTTLAAQDNVLVAGGFEGDYAIADLSTNDETSVHLGMIKDCSPESKSYISNHVHLFKSRSTYTPQAVLCSNDSRLRVLDCTTDTFVHSFAYPAAVNCSATSPDGRMRVIVGDFQETLIANAETGQPFETLNAHADDAFACAWADDGIHVASAAQDSTIVVWDARYWAKPLARIPSELSIPRVLRFSPIGSGPRVLVSGEADDYVSIINAQTWDSKQVFDFFGPTAGISMTPDGQSLFVANGERRFGGIIELERAAGWASAPNHPRRAHSRWNSGDGGGVDDGVDYGYEDEDADWGGDSDMEVDLRAVHNASARDRRAVALGDFVI</sequence>
<dbReference type="PROSITE" id="PS50082">
    <property type="entry name" value="WD_REPEATS_2"/>
    <property type="match status" value="1"/>
</dbReference>
<protein>
    <recommendedName>
        <fullName evidence="5">WD40 repeat-like protein</fullName>
    </recommendedName>
</protein>
<dbReference type="SUPFAM" id="SSF50978">
    <property type="entry name" value="WD40 repeat-like"/>
    <property type="match status" value="1"/>
</dbReference>
<evidence type="ECO:0000313" key="4">
    <source>
        <dbReference type="Proteomes" id="UP001152607"/>
    </source>
</evidence>
<dbReference type="InterPro" id="IPR001680">
    <property type="entry name" value="WD40_rpt"/>
</dbReference>
<organism evidence="3 4">
    <name type="scientific">Periconia digitata</name>
    <dbReference type="NCBI Taxonomy" id="1303443"/>
    <lineage>
        <taxon>Eukaryota</taxon>
        <taxon>Fungi</taxon>
        <taxon>Dikarya</taxon>
        <taxon>Ascomycota</taxon>
        <taxon>Pezizomycotina</taxon>
        <taxon>Dothideomycetes</taxon>
        <taxon>Pleosporomycetidae</taxon>
        <taxon>Pleosporales</taxon>
        <taxon>Massarineae</taxon>
        <taxon>Periconiaceae</taxon>
        <taxon>Periconia</taxon>
    </lineage>
</organism>